<evidence type="ECO:0000256" key="9">
    <source>
        <dbReference type="SAM" id="MobiDB-lite"/>
    </source>
</evidence>
<feature type="domain" description="SIS" evidence="11">
    <location>
        <begin position="483"/>
        <end position="625"/>
    </location>
</feature>
<keyword evidence="7 12" id="KW-0315">Glutamine amidotransferase</keyword>
<dbReference type="PROSITE" id="PS51278">
    <property type="entry name" value="GATASE_TYPE_2"/>
    <property type="match status" value="1"/>
</dbReference>
<name>A0A0K2SPA9_LIMPI</name>
<comment type="subunit">
    <text evidence="8">Homodimer.</text>
</comment>
<dbReference type="InterPro" id="IPR035490">
    <property type="entry name" value="GlmS/FrlB_SIS"/>
</dbReference>
<dbReference type="InterPro" id="IPR047084">
    <property type="entry name" value="GFAT_N"/>
</dbReference>
<evidence type="ECO:0000256" key="2">
    <source>
        <dbReference type="ARBA" id="ARBA00012916"/>
    </source>
</evidence>
<dbReference type="GO" id="GO:0097367">
    <property type="term" value="F:carbohydrate derivative binding"/>
    <property type="evidence" value="ECO:0007669"/>
    <property type="project" value="InterPro"/>
</dbReference>
<dbReference type="SUPFAM" id="SSF53697">
    <property type="entry name" value="SIS domain"/>
    <property type="match status" value="1"/>
</dbReference>
<dbReference type="InterPro" id="IPR035466">
    <property type="entry name" value="GlmS/AgaS_SIS"/>
</dbReference>
<comment type="catalytic activity">
    <reaction evidence="1 8">
        <text>D-fructose 6-phosphate + L-glutamine = D-glucosamine 6-phosphate + L-glutamate</text>
        <dbReference type="Rhea" id="RHEA:13237"/>
        <dbReference type="ChEBI" id="CHEBI:29985"/>
        <dbReference type="ChEBI" id="CHEBI:58359"/>
        <dbReference type="ChEBI" id="CHEBI:58725"/>
        <dbReference type="ChEBI" id="CHEBI:61527"/>
        <dbReference type="EC" id="2.6.1.16"/>
    </reaction>
</comment>
<evidence type="ECO:0000256" key="4">
    <source>
        <dbReference type="ARBA" id="ARBA00022576"/>
    </source>
</evidence>
<evidence type="ECO:0000256" key="8">
    <source>
        <dbReference type="HAMAP-Rule" id="MF_00164"/>
    </source>
</evidence>
<dbReference type="PANTHER" id="PTHR10937:SF0">
    <property type="entry name" value="GLUTAMINE--FRUCTOSE-6-PHOSPHATE TRANSAMINASE (ISOMERIZING)"/>
    <property type="match status" value="1"/>
</dbReference>
<dbReference type="CDD" id="cd05009">
    <property type="entry name" value="SIS_GlmS_GlmD_2"/>
    <property type="match status" value="1"/>
</dbReference>
<keyword evidence="4 8" id="KW-0032">Aminotransferase</keyword>
<dbReference type="OrthoDB" id="106547at2"/>
<evidence type="ECO:0000313" key="13">
    <source>
        <dbReference type="Proteomes" id="UP000065807"/>
    </source>
</evidence>
<dbReference type="NCBIfam" id="NF001484">
    <property type="entry name" value="PRK00331.1"/>
    <property type="match status" value="1"/>
</dbReference>
<dbReference type="EC" id="2.6.1.16" evidence="2 8"/>
<evidence type="ECO:0000256" key="6">
    <source>
        <dbReference type="ARBA" id="ARBA00022737"/>
    </source>
</evidence>
<dbReference type="CDD" id="cd05008">
    <property type="entry name" value="SIS_GlmS_GlmD_1"/>
    <property type="match status" value="1"/>
</dbReference>
<feature type="initiator methionine" description="Removed" evidence="8">
    <location>
        <position position="1"/>
    </location>
</feature>
<keyword evidence="6" id="KW-0677">Repeat</keyword>
<dbReference type="PROSITE" id="PS51464">
    <property type="entry name" value="SIS"/>
    <property type="match status" value="2"/>
</dbReference>
<organism evidence="12 13">
    <name type="scientific">Limnochorda pilosa</name>
    <dbReference type="NCBI Taxonomy" id="1555112"/>
    <lineage>
        <taxon>Bacteria</taxon>
        <taxon>Bacillati</taxon>
        <taxon>Bacillota</taxon>
        <taxon>Limnochordia</taxon>
        <taxon>Limnochordales</taxon>
        <taxon>Limnochordaceae</taxon>
        <taxon>Limnochorda</taxon>
    </lineage>
</organism>
<dbReference type="Proteomes" id="UP000065807">
    <property type="component" value="Chromosome"/>
</dbReference>
<dbReference type="GO" id="GO:0005975">
    <property type="term" value="P:carbohydrate metabolic process"/>
    <property type="evidence" value="ECO:0007669"/>
    <property type="project" value="UniProtKB-UniRule"/>
</dbReference>
<feature type="domain" description="SIS" evidence="11">
    <location>
        <begin position="310"/>
        <end position="449"/>
    </location>
</feature>
<sequence length="635" mass="68284">MCGIIGYTGPRPTAEVLLRGLERLEYRGYDSAGLAILDGGVVRAVKVVGRVERLKERVAVEGPAGGLAGIGHTRWATHGEPSERNAHPHLDCYQRIAVVHNGILENHGELRRWLESEGHRFRSETDTEVLAHLVEHAFEGDLEEAVRAALQRVEGSYAVAVVAAHDPDAVVAARHESPLVVGLGKGENWVASDIPTLSTFTGNMLVLEDGEVASIHPDRVRVRTLDGRGVERPIFRVEWQAERSLKGAFDDYMLKEIHEQPEALGRLLEPLRGPGAPGRAPLGRGARNGSRTLPNGRGTSEAQVAGLRWLPELPTNVDEVWFVACGTAYHAARLAASYTDELADLPSRAELASEFRYGQPRVGPRSLVVVISQSGETADTLGALREAQRLGAPTVAVVNVEGSTIGREADQVLPLRAGDEIAVASTKAFTAQVVAGLLLALRLGQARGVLRPERSGGILEGLRLLPEQVAAMLAVQEARMQELATRWRDRRDLFFIGRGRDLAVAMEGQLKLKEISYLHAEALAGGELKHGTLSLITEGVPVVGLATQPDLAVKMAGNLQETRSRGAEVLVVVGPEAEGVTELAFMSVVLPQGVDPLLRPVLAVVPLQLLAYAVAKGRGLDVDKPRNLAKSVTVE</sequence>
<evidence type="ECO:0000256" key="7">
    <source>
        <dbReference type="ARBA" id="ARBA00022962"/>
    </source>
</evidence>
<feature type="active site" description="For Fru-6P isomerization activity" evidence="8">
    <location>
        <position position="630"/>
    </location>
</feature>
<dbReference type="STRING" id="1555112.LIP_3008"/>
<dbReference type="PATRIC" id="fig|1555112.3.peg.3055"/>
<dbReference type="CDD" id="cd00714">
    <property type="entry name" value="GFAT"/>
    <property type="match status" value="1"/>
</dbReference>
<comment type="function">
    <text evidence="8">Catalyzes the first step in hexosamine metabolism, converting fructose-6P into glucosamine-6P using glutamine as a nitrogen source.</text>
</comment>
<dbReference type="InterPro" id="IPR017932">
    <property type="entry name" value="GATase_2_dom"/>
</dbReference>
<dbReference type="KEGG" id="lpil:LIP_3008"/>
<dbReference type="HAMAP" id="MF_00164">
    <property type="entry name" value="GlmS"/>
    <property type="match status" value="1"/>
</dbReference>
<evidence type="ECO:0000256" key="5">
    <source>
        <dbReference type="ARBA" id="ARBA00022679"/>
    </source>
</evidence>
<dbReference type="InterPro" id="IPR029055">
    <property type="entry name" value="Ntn_hydrolases_N"/>
</dbReference>
<feature type="compositionally biased region" description="Polar residues" evidence="9">
    <location>
        <begin position="289"/>
        <end position="300"/>
    </location>
</feature>
<dbReference type="Gene3D" id="3.40.50.10490">
    <property type="entry name" value="Glucose-6-phosphate isomerase like protein, domain 1"/>
    <property type="match status" value="2"/>
</dbReference>
<feature type="compositionally biased region" description="Low complexity" evidence="9">
    <location>
        <begin position="268"/>
        <end position="287"/>
    </location>
</feature>
<dbReference type="Pfam" id="PF01380">
    <property type="entry name" value="SIS"/>
    <property type="match status" value="2"/>
</dbReference>
<comment type="subcellular location">
    <subcellularLocation>
        <location evidence="8">Cytoplasm</location>
    </subcellularLocation>
</comment>
<reference evidence="13" key="1">
    <citation type="submission" date="2015-07" db="EMBL/GenBank/DDBJ databases">
        <title>Complete genome sequence and phylogenetic analysis of Limnochorda pilosa.</title>
        <authorList>
            <person name="Watanabe M."/>
            <person name="Kojima H."/>
            <person name="Fukui M."/>
        </authorList>
    </citation>
    <scope>NUCLEOTIDE SEQUENCE [LARGE SCALE GENOMIC DNA]</scope>
    <source>
        <strain evidence="13">HC45</strain>
    </source>
</reference>
<reference evidence="13" key="2">
    <citation type="journal article" date="2016" name="Int. J. Syst. Evol. Microbiol.">
        <title>Complete genome sequence and cell structure of Limnochorda pilosa, a Gram-negative spore-former within the phylum Firmicutes.</title>
        <authorList>
            <person name="Watanabe M."/>
            <person name="Kojima H."/>
            <person name="Fukui M."/>
        </authorList>
    </citation>
    <scope>NUCLEOTIDE SEQUENCE [LARGE SCALE GENOMIC DNA]</scope>
    <source>
        <strain evidence="13">HC45</strain>
    </source>
</reference>
<dbReference type="InterPro" id="IPR046348">
    <property type="entry name" value="SIS_dom_sf"/>
</dbReference>
<dbReference type="RefSeq" id="WP_068139780.1">
    <property type="nucleotide sequence ID" value="NZ_AP014924.1"/>
</dbReference>
<keyword evidence="13" id="KW-1185">Reference proteome</keyword>
<dbReference type="GO" id="GO:0006047">
    <property type="term" value="P:UDP-N-acetylglucosamine metabolic process"/>
    <property type="evidence" value="ECO:0007669"/>
    <property type="project" value="TreeGrafter"/>
</dbReference>
<feature type="domain" description="Glutamine amidotransferase type-2" evidence="10">
    <location>
        <begin position="2"/>
        <end position="218"/>
    </location>
</feature>
<dbReference type="Pfam" id="PF13522">
    <property type="entry name" value="GATase_6"/>
    <property type="match status" value="1"/>
</dbReference>
<dbReference type="EMBL" id="AP014924">
    <property type="protein sequence ID" value="BAS28837.1"/>
    <property type="molecule type" value="Genomic_DNA"/>
</dbReference>
<dbReference type="GO" id="GO:0006487">
    <property type="term" value="P:protein N-linked glycosylation"/>
    <property type="evidence" value="ECO:0007669"/>
    <property type="project" value="TreeGrafter"/>
</dbReference>
<feature type="active site" description="Nucleophile; for GATase activity" evidence="8">
    <location>
        <position position="2"/>
    </location>
</feature>
<keyword evidence="5 8" id="KW-0808">Transferase</keyword>
<dbReference type="PANTHER" id="PTHR10937">
    <property type="entry name" value="GLUCOSAMINE--FRUCTOSE-6-PHOSPHATE AMINOTRANSFERASE, ISOMERIZING"/>
    <property type="match status" value="1"/>
</dbReference>
<evidence type="ECO:0000259" key="10">
    <source>
        <dbReference type="PROSITE" id="PS51278"/>
    </source>
</evidence>
<dbReference type="Gene3D" id="3.60.20.10">
    <property type="entry name" value="Glutamine Phosphoribosylpyrophosphate, subunit 1, domain 1"/>
    <property type="match status" value="1"/>
</dbReference>
<dbReference type="InterPro" id="IPR001347">
    <property type="entry name" value="SIS_dom"/>
</dbReference>
<proteinExistence type="inferred from homology"/>
<gene>
    <name evidence="8" type="primary">glmS</name>
    <name evidence="12" type="ORF">LIP_3008</name>
</gene>
<dbReference type="InterPro" id="IPR005855">
    <property type="entry name" value="GFAT"/>
</dbReference>
<dbReference type="GO" id="GO:0006002">
    <property type="term" value="P:fructose 6-phosphate metabolic process"/>
    <property type="evidence" value="ECO:0007669"/>
    <property type="project" value="TreeGrafter"/>
</dbReference>
<evidence type="ECO:0000256" key="1">
    <source>
        <dbReference type="ARBA" id="ARBA00001031"/>
    </source>
</evidence>
<keyword evidence="8" id="KW-0963">Cytoplasm</keyword>
<feature type="region of interest" description="Disordered" evidence="9">
    <location>
        <begin position="268"/>
        <end position="300"/>
    </location>
</feature>
<protein>
    <recommendedName>
        <fullName evidence="3 8">Glutamine--fructose-6-phosphate aminotransferase [isomerizing]</fullName>
        <ecNumber evidence="2 8">2.6.1.16</ecNumber>
    </recommendedName>
    <alternativeName>
        <fullName evidence="8">D-fructose-6-phosphate amidotransferase</fullName>
    </alternativeName>
    <alternativeName>
        <fullName evidence="8">GFAT</fullName>
    </alternativeName>
    <alternativeName>
        <fullName evidence="8">Glucosamine-6-phosphate synthase</fullName>
    </alternativeName>
    <alternativeName>
        <fullName evidence="8">Hexosephosphate aminotransferase</fullName>
    </alternativeName>
    <alternativeName>
        <fullName evidence="8">L-glutamine--D-fructose-6-phosphate amidotransferase</fullName>
    </alternativeName>
</protein>
<dbReference type="GO" id="GO:0005829">
    <property type="term" value="C:cytosol"/>
    <property type="evidence" value="ECO:0007669"/>
    <property type="project" value="TreeGrafter"/>
</dbReference>
<dbReference type="AlphaFoldDB" id="A0A0K2SPA9"/>
<dbReference type="SUPFAM" id="SSF56235">
    <property type="entry name" value="N-terminal nucleophile aminohydrolases (Ntn hydrolases)"/>
    <property type="match status" value="1"/>
</dbReference>
<evidence type="ECO:0000313" key="12">
    <source>
        <dbReference type="EMBL" id="BAS28837.1"/>
    </source>
</evidence>
<dbReference type="FunFam" id="3.60.20.10:FF:000006">
    <property type="entry name" value="Glutamine--fructose-6-phosphate aminotransferase [isomerizing]"/>
    <property type="match status" value="1"/>
</dbReference>
<evidence type="ECO:0000259" key="11">
    <source>
        <dbReference type="PROSITE" id="PS51464"/>
    </source>
</evidence>
<evidence type="ECO:0000256" key="3">
    <source>
        <dbReference type="ARBA" id="ARBA00016090"/>
    </source>
</evidence>
<dbReference type="GO" id="GO:0004360">
    <property type="term" value="F:glutamine-fructose-6-phosphate transaminase (isomerizing) activity"/>
    <property type="evidence" value="ECO:0007669"/>
    <property type="project" value="UniProtKB-UniRule"/>
</dbReference>
<accession>A0A0K2SPA9</accession>
<dbReference type="NCBIfam" id="TIGR01135">
    <property type="entry name" value="glmS"/>
    <property type="match status" value="1"/>
</dbReference>